<dbReference type="PANTHER" id="PTHR10281">
    <property type="entry name" value="MEMBRANE-ASSOCIATED PROGESTERONE RECEPTOR COMPONENT-RELATED"/>
    <property type="match status" value="1"/>
</dbReference>
<dbReference type="InterPro" id="IPR001199">
    <property type="entry name" value="Cyt_B5-like_heme/steroid-bd"/>
</dbReference>
<organism evidence="5 6">
    <name type="scientific">Elysia chlorotica</name>
    <name type="common">Eastern emerald elysia</name>
    <name type="synonym">Sea slug</name>
    <dbReference type="NCBI Taxonomy" id="188477"/>
    <lineage>
        <taxon>Eukaryota</taxon>
        <taxon>Metazoa</taxon>
        <taxon>Spiralia</taxon>
        <taxon>Lophotrochozoa</taxon>
        <taxon>Mollusca</taxon>
        <taxon>Gastropoda</taxon>
        <taxon>Heterobranchia</taxon>
        <taxon>Euthyneura</taxon>
        <taxon>Panpulmonata</taxon>
        <taxon>Sacoglossa</taxon>
        <taxon>Placobranchoidea</taxon>
        <taxon>Plakobranchidae</taxon>
        <taxon>Elysia</taxon>
    </lineage>
</organism>
<evidence type="ECO:0000313" key="5">
    <source>
        <dbReference type="EMBL" id="RUS88361.1"/>
    </source>
</evidence>
<dbReference type="EMBL" id="RQTK01000085">
    <property type="protein sequence ID" value="RUS88361.1"/>
    <property type="molecule type" value="Genomic_DNA"/>
</dbReference>
<dbReference type="Gene3D" id="3.10.120.10">
    <property type="entry name" value="Cytochrome b5-like heme/steroid binding domain"/>
    <property type="match status" value="1"/>
</dbReference>
<comment type="similarity">
    <text evidence="1">Belongs to the cytochrome b5 family. MAPR subfamily.</text>
</comment>
<name>A0A3S1HXZ3_ELYCH</name>
<evidence type="ECO:0000313" key="6">
    <source>
        <dbReference type="Proteomes" id="UP000271974"/>
    </source>
</evidence>
<feature type="domain" description="Cytochrome b5 heme-binding" evidence="4">
    <location>
        <begin position="52"/>
        <end position="147"/>
    </location>
</feature>
<feature type="chain" id="PRO_5018555167" description="Cytochrome b5 heme-binding domain-containing protein" evidence="3">
    <location>
        <begin position="18"/>
        <end position="277"/>
    </location>
</feature>
<keyword evidence="3" id="KW-0732">Signal</keyword>
<keyword evidence="6" id="KW-1185">Reference proteome</keyword>
<evidence type="ECO:0000256" key="3">
    <source>
        <dbReference type="SAM" id="SignalP"/>
    </source>
</evidence>
<comment type="caution">
    <text evidence="5">The sequence shown here is derived from an EMBL/GenBank/DDBJ whole genome shotgun (WGS) entry which is preliminary data.</text>
</comment>
<dbReference type="GO" id="GO:0016020">
    <property type="term" value="C:membrane"/>
    <property type="evidence" value="ECO:0007669"/>
    <property type="project" value="TreeGrafter"/>
</dbReference>
<evidence type="ECO:0000259" key="4">
    <source>
        <dbReference type="SMART" id="SM01117"/>
    </source>
</evidence>
<accession>A0A3S1HXZ3</accession>
<dbReference type="AlphaFoldDB" id="A0A3S1HXZ3"/>
<dbReference type="STRING" id="188477.A0A3S1HXZ3"/>
<sequence length="277" mass="30643">MKANIALMVSVLACIFAYLYDPKTCRSCVRALLKYVNGGYDQNAGSSNVKVFTREELSKYKGEDGGDVYLALLGSVYDVTKGKRHYGPGGGYSFFSGIDGSAAYVTGEFNEKGLVDDISNLSNQEILGLEEWKSFYEKDYKFVGLVEGSFYDKDGGTLDMMKIFNKKLESAKLEKNLIDNDKEKFPPCNSEWSQNKGGRVWCSTKSGGIARDWAGVPRMYFTAGGSKPRCACVRTRGPPSYDMKSQSHKDRGDLDNPNLNLYPNCHADSDSCPLPKS</sequence>
<dbReference type="Proteomes" id="UP000271974">
    <property type="component" value="Unassembled WGS sequence"/>
</dbReference>
<protein>
    <recommendedName>
        <fullName evidence="4">Cytochrome b5 heme-binding domain-containing protein</fullName>
    </recommendedName>
</protein>
<dbReference type="PANTHER" id="PTHR10281:SF4">
    <property type="entry name" value="NEUFERRICIN"/>
    <property type="match status" value="1"/>
</dbReference>
<dbReference type="InterPro" id="IPR036400">
    <property type="entry name" value="Cyt_B5-like_heme/steroid_sf"/>
</dbReference>
<evidence type="ECO:0000256" key="1">
    <source>
        <dbReference type="ARBA" id="ARBA00038357"/>
    </source>
</evidence>
<dbReference type="SMART" id="SM01117">
    <property type="entry name" value="Cyt-b5"/>
    <property type="match status" value="1"/>
</dbReference>
<feature type="region of interest" description="Disordered" evidence="2">
    <location>
        <begin position="237"/>
        <end position="262"/>
    </location>
</feature>
<dbReference type="SUPFAM" id="SSF55856">
    <property type="entry name" value="Cytochrome b5-like heme/steroid binding domain"/>
    <property type="match status" value="1"/>
</dbReference>
<dbReference type="Pfam" id="PF00173">
    <property type="entry name" value="Cyt-b5"/>
    <property type="match status" value="1"/>
</dbReference>
<evidence type="ECO:0000256" key="2">
    <source>
        <dbReference type="SAM" id="MobiDB-lite"/>
    </source>
</evidence>
<dbReference type="InterPro" id="IPR050577">
    <property type="entry name" value="MAPR/NEUFC/NENF-like"/>
</dbReference>
<feature type="signal peptide" evidence="3">
    <location>
        <begin position="1"/>
        <end position="17"/>
    </location>
</feature>
<dbReference type="OrthoDB" id="10257697at2759"/>
<feature type="compositionally biased region" description="Basic and acidic residues" evidence="2">
    <location>
        <begin position="245"/>
        <end position="254"/>
    </location>
</feature>
<reference evidence="5 6" key="1">
    <citation type="submission" date="2019-01" db="EMBL/GenBank/DDBJ databases">
        <title>A draft genome assembly of the solar-powered sea slug Elysia chlorotica.</title>
        <authorList>
            <person name="Cai H."/>
            <person name="Li Q."/>
            <person name="Fang X."/>
            <person name="Li J."/>
            <person name="Curtis N.E."/>
            <person name="Altenburger A."/>
            <person name="Shibata T."/>
            <person name="Feng M."/>
            <person name="Maeda T."/>
            <person name="Schwartz J.A."/>
            <person name="Shigenobu S."/>
            <person name="Lundholm N."/>
            <person name="Nishiyama T."/>
            <person name="Yang H."/>
            <person name="Hasebe M."/>
            <person name="Li S."/>
            <person name="Pierce S.K."/>
            <person name="Wang J."/>
        </authorList>
    </citation>
    <scope>NUCLEOTIDE SEQUENCE [LARGE SCALE GENOMIC DNA]</scope>
    <source>
        <strain evidence="5">EC2010</strain>
        <tissue evidence="5">Whole organism of an adult</tissue>
    </source>
</reference>
<gene>
    <name evidence="5" type="ORF">EGW08_003873</name>
</gene>
<proteinExistence type="inferred from homology"/>
<dbReference type="GO" id="GO:0012505">
    <property type="term" value="C:endomembrane system"/>
    <property type="evidence" value="ECO:0007669"/>
    <property type="project" value="TreeGrafter"/>
</dbReference>